<protein>
    <recommendedName>
        <fullName evidence="3">YggT family protein</fullName>
    </recommendedName>
</protein>
<keyword evidence="1" id="KW-0472">Membrane</keyword>
<reference evidence="2" key="1">
    <citation type="submission" date="2010-07" db="EMBL/GenBank/DDBJ databases">
        <authorList>
            <consortium name="CONSOLIDER consortium CSD2007-00005"/>
            <person name="Guazzaroni M.-E."/>
            <person name="Richter M."/>
            <person name="Garcia-Salamanca A."/>
            <person name="Yarza P."/>
            <person name="Ferrer M."/>
        </authorList>
    </citation>
    <scope>NUCLEOTIDE SEQUENCE</scope>
</reference>
<dbReference type="EMBL" id="ADZX01000838">
    <property type="protein sequence ID" value="EFK95234.1"/>
    <property type="molecule type" value="Genomic_DNA"/>
</dbReference>
<proteinExistence type="predicted"/>
<evidence type="ECO:0008006" key="3">
    <source>
        <dbReference type="Google" id="ProtNLM"/>
    </source>
</evidence>
<evidence type="ECO:0000256" key="1">
    <source>
        <dbReference type="SAM" id="Phobius"/>
    </source>
</evidence>
<keyword evidence="1" id="KW-0812">Transmembrane</keyword>
<organism evidence="2">
    <name type="scientific">sediment metagenome</name>
    <dbReference type="NCBI Taxonomy" id="749907"/>
    <lineage>
        <taxon>unclassified sequences</taxon>
        <taxon>metagenomes</taxon>
        <taxon>ecological metagenomes</taxon>
    </lineage>
</organism>
<accession>D9PMI8</accession>
<sequence>MSFIINMINGLITLYIFAILAVILFGLFVPHIKNPVLDFLISIVNPPLKLIREKMPFVVANDIDFSPLVLIIGLQLIRALF</sequence>
<feature type="transmembrane region" description="Helical" evidence="1">
    <location>
        <begin position="12"/>
        <end position="32"/>
    </location>
</feature>
<dbReference type="GO" id="GO:0016020">
    <property type="term" value="C:membrane"/>
    <property type="evidence" value="ECO:0007669"/>
    <property type="project" value="InterPro"/>
</dbReference>
<dbReference type="InterPro" id="IPR003425">
    <property type="entry name" value="CCB3/YggT"/>
</dbReference>
<name>D9PMI8_9ZZZZ</name>
<evidence type="ECO:0000313" key="2">
    <source>
        <dbReference type="EMBL" id="EFK95234.1"/>
    </source>
</evidence>
<dbReference type="Pfam" id="PF02325">
    <property type="entry name" value="CCB3_YggT"/>
    <property type="match status" value="1"/>
</dbReference>
<comment type="caution">
    <text evidence="2">The sequence shown here is derived from an EMBL/GenBank/DDBJ whole genome shotgun (WGS) entry which is preliminary data.</text>
</comment>
<dbReference type="AlphaFoldDB" id="D9PMI8"/>
<gene>
    <name evidence="2" type="ORF">LDC_2766</name>
</gene>
<keyword evidence="1" id="KW-1133">Transmembrane helix</keyword>
<reference evidence="2" key="2">
    <citation type="journal article" date="2011" name="Microb. Ecol.">
        <title>Taxonomic and Functional Metagenomic Profiling of the Microbial Community in the Anoxic Sediment of a Sub-saline Shallow Lake (Laguna de Carrizo, Central Spain).</title>
        <authorList>
            <person name="Ferrer M."/>
            <person name="Guazzaroni M.E."/>
            <person name="Richter M."/>
            <person name="Garcia-Salamanca A."/>
            <person name="Yarza P."/>
            <person name="Suarez-Suarez A."/>
            <person name="Solano J."/>
            <person name="Alcaide M."/>
            <person name="van Dillewijn P."/>
            <person name="Molina-Henares M.A."/>
            <person name="Lopez-Cortes N."/>
            <person name="Al-Ramahi Y."/>
            <person name="Guerrero C."/>
            <person name="Acosta A."/>
            <person name="de Eugenio L.I."/>
            <person name="Martinez V."/>
            <person name="Marques S."/>
            <person name="Rojo F."/>
            <person name="Santero E."/>
            <person name="Genilloud O."/>
            <person name="Perez-Perez J."/>
            <person name="Rossello-Mora R."/>
            <person name="Ramos J.L."/>
        </authorList>
    </citation>
    <scope>NUCLEOTIDE SEQUENCE</scope>
</reference>